<dbReference type="Proteomes" id="UP000661077">
    <property type="component" value="Unassembled WGS sequence"/>
</dbReference>
<evidence type="ECO:0000256" key="1">
    <source>
        <dbReference type="SAM" id="Phobius"/>
    </source>
</evidence>
<protein>
    <submittedName>
        <fullName evidence="2">HupE/UreJ family protein</fullName>
    </submittedName>
</protein>
<feature type="transmembrane region" description="Helical" evidence="1">
    <location>
        <begin position="133"/>
        <end position="157"/>
    </location>
</feature>
<proteinExistence type="predicted"/>
<keyword evidence="1" id="KW-1133">Transmembrane helix</keyword>
<keyword evidence="1" id="KW-0812">Transmembrane</keyword>
<organism evidence="2 3">
    <name type="scientific">Steroidobacter gossypii</name>
    <dbReference type="NCBI Taxonomy" id="2805490"/>
    <lineage>
        <taxon>Bacteria</taxon>
        <taxon>Pseudomonadati</taxon>
        <taxon>Pseudomonadota</taxon>
        <taxon>Gammaproteobacteria</taxon>
        <taxon>Steroidobacterales</taxon>
        <taxon>Steroidobacteraceae</taxon>
        <taxon>Steroidobacter</taxon>
    </lineage>
</organism>
<comment type="caution">
    <text evidence="2">The sequence shown here is derived from an EMBL/GenBank/DDBJ whole genome shotgun (WGS) entry which is preliminary data.</text>
</comment>
<feature type="transmembrane region" description="Helical" evidence="1">
    <location>
        <begin position="102"/>
        <end position="121"/>
    </location>
</feature>
<feature type="transmembrane region" description="Helical" evidence="1">
    <location>
        <begin position="53"/>
        <end position="71"/>
    </location>
</feature>
<feature type="transmembrane region" description="Helical" evidence="1">
    <location>
        <begin position="77"/>
        <end position="95"/>
    </location>
</feature>
<gene>
    <name evidence="2" type="ORF">JM946_08555</name>
</gene>
<sequence>MALLLPGVAAAHTGGEVHSFVAGVMHPLGGVDHLMAMLAVGLLAGCAGGWMRWALPGSFVAAMAMGAVLGANGIEAPFVEAAIAFSLIAFGAALVTRRSLSAPLMIAFTAGFAMFHGHAHGTEMAAGLAAMPYAMGFMIATALLHATGVLLTTNTLLPLKQLTLRKWSGSAIAAAGIASLCVTIVSA</sequence>
<dbReference type="PIRSF" id="PIRSF016919">
    <property type="entry name" value="HupE_UreJ"/>
    <property type="match status" value="1"/>
</dbReference>
<reference evidence="2 3" key="1">
    <citation type="journal article" date="2021" name="Int. J. Syst. Evol. Microbiol.">
        <title>Steroidobacter gossypii sp. nov., isolated from soil of cotton cropping field.</title>
        <authorList>
            <person name="Huang R."/>
            <person name="Yang S."/>
            <person name="Zhen C."/>
            <person name="Liu W."/>
        </authorList>
    </citation>
    <scope>NUCLEOTIDE SEQUENCE [LARGE SCALE GENOMIC DNA]</scope>
    <source>
        <strain evidence="2 3">S1-65</strain>
    </source>
</reference>
<keyword evidence="3" id="KW-1185">Reference proteome</keyword>
<feature type="transmembrane region" description="Helical" evidence="1">
    <location>
        <begin position="169"/>
        <end position="186"/>
    </location>
</feature>
<dbReference type="Pfam" id="PF04955">
    <property type="entry name" value="HupE_UreJ"/>
    <property type="match status" value="1"/>
</dbReference>
<name>A0ABS1WUZ4_9GAMM</name>
<dbReference type="InterPro" id="IPR007038">
    <property type="entry name" value="HupE_UreJ"/>
</dbReference>
<feature type="transmembrane region" description="Helical" evidence="1">
    <location>
        <begin position="29"/>
        <end position="46"/>
    </location>
</feature>
<evidence type="ECO:0000313" key="2">
    <source>
        <dbReference type="EMBL" id="MBM0104796.1"/>
    </source>
</evidence>
<dbReference type="EMBL" id="JAEVLS010000002">
    <property type="protein sequence ID" value="MBM0104796.1"/>
    <property type="molecule type" value="Genomic_DNA"/>
</dbReference>
<accession>A0ABS1WUZ4</accession>
<keyword evidence="1" id="KW-0472">Membrane</keyword>
<evidence type="ECO:0000313" key="3">
    <source>
        <dbReference type="Proteomes" id="UP000661077"/>
    </source>
</evidence>
<dbReference type="RefSeq" id="WP_203166856.1">
    <property type="nucleotide sequence ID" value="NZ_JAEVLS010000002.1"/>
</dbReference>